<keyword evidence="7 8" id="KW-0472">Membrane</keyword>
<evidence type="ECO:0000256" key="8">
    <source>
        <dbReference type="PIRNR" id="PIRNR016661"/>
    </source>
</evidence>
<evidence type="ECO:0000256" key="5">
    <source>
        <dbReference type="ARBA" id="ARBA00022692"/>
    </source>
</evidence>
<accession>A0A6M8J5K5</accession>
<evidence type="ECO:0000256" key="9">
    <source>
        <dbReference type="SAM" id="Phobius"/>
    </source>
</evidence>
<keyword evidence="5 9" id="KW-0812">Transmembrane</keyword>
<evidence type="ECO:0000256" key="6">
    <source>
        <dbReference type="ARBA" id="ARBA00022989"/>
    </source>
</evidence>
<comment type="subcellular location">
    <subcellularLocation>
        <location evidence="1 8">Cell membrane</location>
        <topology evidence="1 8">Multi-pass membrane protein</topology>
    </subcellularLocation>
</comment>
<dbReference type="GO" id="GO:0005886">
    <property type="term" value="C:plasma membrane"/>
    <property type="evidence" value="ECO:0007669"/>
    <property type="project" value="UniProtKB-SubCell"/>
</dbReference>
<dbReference type="Pfam" id="PF02632">
    <property type="entry name" value="BioY"/>
    <property type="match status" value="1"/>
</dbReference>
<evidence type="ECO:0000313" key="11">
    <source>
        <dbReference type="Proteomes" id="UP000503297"/>
    </source>
</evidence>
<dbReference type="GO" id="GO:0015225">
    <property type="term" value="F:biotin transmembrane transporter activity"/>
    <property type="evidence" value="ECO:0007669"/>
    <property type="project" value="UniProtKB-UniRule"/>
</dbReference>
<name>A0A6M8J5K5_9ACTN</name>
<dbReference type="EMBL" id="CP053716">
    <property type="protein sequence ID" value="QKF07246.1"/>
    <property type="molecule type" value="Genomic_DNA"/>
</dbReference>
<evidence type="ECO:0000256" key="1">
    <source>
        <dbReference type="ARBA" id="ARBA00004651"/>
    </source>
</evidence>
<dbReference type="Proteomes" id="UP000503297">
    <property type="component" value="Chromosome"/>
</dbReference>
<feature type="transmembrane region" description="Helical" evidence="9">
    <location>
        <begin position="39"/>
        <end position="55"/>
    </location>
</feature>
<dbReference type="PIRSF" id="PIRSF016661">
    <property type="entry name" value="BioY"/>
    <property type="match status" value="1"/>
</dbReference>
<reference evidence="11" key="1">
    <citation type="submission" date="2020-05" db="EMBL/GenBank/DDBJ databases">
        <title>Novel species in genus Nocardioides.</title>
        <authorList>
            <person name="Zhang G."/>
        </authorList>
    </citation>
    <scope>NUCLEOTIDE SEQUENCE [LARGE SCALE GENOMIC DNA]</scope>
    <source>
        <strain evidence="11">zg-1050</strain>
    </source>
</reference>
<keyword evidence="4 8" id="KW-1003">Cell membrane</keyword>
<organism evidence="10 11">
    <name type="scientific">Berryella wangjianweii</name>
    <dbReference type="NCBI Taxonomy" id="2734634"/>
    <lineage>
        <taxon>Bacteria</taxon>
        <taxon>Bacillati</taxon>
        <taxon>Actinomycetota</taxon>
        <taxon>Coriobacteriia</taxon>
        <taxon>Eggerthellales</taxon>
        <taxon>Eggerthellaceae</taxon>
        <taxon>Berryella</taxon>
    </lineage>
</organism>
<dbReference type="KEGG" id="bwa:HLV38_03250"/>
<feature type="transmembrane region" description="Helical" evidence="9">
    <location>
        <begin position="16"/>
        <end position="33"/>
    </location>
</feature>
<feature type="transmembrane region" description="Helical" evidence="9">
    <location>
        <begin position="125"/>
        <end position="147"/>
    </location>
</feature>
<keyword evidence="11" id="KW-1185">Reference proteome</keyword>
<proteinExistence type="inferred from homology"/>
<dbReference type="PANTHER" id="PTHR34295">
    <property type="entry name" value="BIOTIN TRANSPORTER BIOY"/>
    <property type="match status" value="1"/>
</dbReference>
<keyword evidence="3 8" id="KW-0813">Transport</keyword>
<feature type="transmembrane region" description="Helical" evidence="9">
    <location>
        <begin position="95"/>
        <end position="113"/>
    </location>
</feature>
<comment type="similarity">
    <text evidence="2 8">Belongs to the BioY family.</text>
</comment>
<keyword evidence="6 9" id="KW-1133">Transmembrane helix</keyword>
<evidence type="ECO:0000256" key="7">
    <source>
        <dbReference type="ARBA" id="ARBA00023136"/>
    </source>
</evidence>
<dbReference type="InterPro" id="IPR003784">
    <property type="entry name" value="BioY"/>
</dbReference>
<evidence type="ECO:0000256" key="3">
    <source>
        <dbReference type="ARBA" id="ARBA00022448"/>
    </source>
</evidence>
<dbReference type="PANTHER" id="PTHR34295:SF4">
    <property type="entry name" value="BIOTIN TRANSPORTER BIOY-RELATED"/>
    <property type="match status" value="1"/>
</dbReference>
<dbReference type="AlphaFoldDB" id="A0A6M8J5K5"/>
<evidence type="ECO:0000256" key="2">
    <source>
        <dbReference type="ARBA" id="ARBA00010692"/>
    </source>
</evidence>
<feature type="transmembrane region" description="Helical" evidence="9">
    <location>
        <begin position="153"/>
        <end position="175"/>
    </location>
</feature>
<dbReference type="Gene3D" id="1.10.1760.20">
    <property type="match status" value="1"/>
</dbReference>
<sequence length="195" mass="19815">MPLRSAASTRERTRDLAVIALTIAIIAVSAWVTIPLGPIPFTLQLFALMFAVMALEPRQCVAAVAGYVALGALGAPVFSGMRGGIGVLMGPTGGFIWGFLVAAIGAAALLHLLRRSGMDNALGCALAGLSFVAVAYACGTAQLMLVMGMSLEAALAAAVAPFIVVDLIKLAAATATARAVVRARRVSLGHGADAR</sequence>
<protein>
    <recommendedName>
        <fullName evidence="8">Biotin transporter</fullName>
    </recommendedName>
</protein>
<dbReference type="RefSeq" id="WP_173164245.1">
    <property type="nucleotide sequence ID" value="NZ_CP053716.1"/>
</dbReference>
<gene>
    <name evidence="10" type="ORF">HLV38_03250</name>
</gene>
<evidence type="ECO:0000313" key="10">
    <source>
        <dbReference type="EMBL" id="QKF07246.1"/>
    </source>
</evidence>
<evidence type="ECO:0000256" key="4">
    <source>
        <dbReference type="ARBA" id="ARBA00022475"/>
    </source>
</evidence>
<feature type="transmembrane region" description="Helical" evidence="9">
    <location>
        <begin position="67"/>
        <end position="89"/>
    </location>
</feature>